<evidence type="ECO:0000259" key="3">
    <source>
        <dbReference type="Pfam" id="PF03816"/>
    </source>
</evidence>
<feature type="domain" description="Cell envelope-related transcriptional attenuator" evidence="3">
    <location>
        <begin position="107"/>
        <end position="262"/>
    </location>
</feature>
<sequence length="512" mass="54483">MSLIPSDCYFPAVPRVRSSKPHRSWTQRALLGVNLVVVFACLLSALALTRLRSTIENVPVVDIGSALAPSAEVTEPRNFLIIGTDSAAGLADDDPVLNKRSTGGQLADVIMILRVDPRDKSVRLLSIPRDSRVELSPSGKMERINAAMGGVDGEANLVQTITRNFGVQIDNYVQVDFLSFRDLVEVLGGVPVYFTTPVRDENSGLAIDEPGCKLLDPVQALSYARARHFYFYKDGKWRPDGTGDLGRISRQQDFMKRALRRAADKGMRNPNTALGVINAAASSVKMDSTLDVGTLLSLATQFQSFNPDALQSVQIPTFSAPRGGIAYQEVDWAAAEPLLVPFRGVATGATPTKQQVIVDVAARPAQIDTATGAAAQLDTAGFDAEVVENRTAGPVTKITYGPLGRDAAVLLAAQLNTIPQFERNEEIRGYRVVLTVGSDFSGVSDAGVPVDSLPADQVPPKDPPTRPPATTTGESGPTTLPIDGEPLAEPAPDVVNVPGVVPTDPAAAALCR</sequence>
<proteinExistence type="predicted"/>
<keyword evidence="2" id="KW-0472">Membrane</keyword>
<dbReference type="Gene3D" id="3.40.630.190">
    <property type="entry name" value="LCP protein"/>
    <property type="match status" value="1"/>
</dbReference>
<keyword evidence="2" id="KW-1133">Transmembrane helix</keyword>
<feature type="transmembrane region" description="Helical" evidence="2">
    <location>
        <begin position="29"/>
        <end position="48"/>
    </location>
</feature>
<evidence type="ECO:0000313" key="6">
    <source>
        <dbReference type="EMBL" id="CAB4892366.1"/>
    </source>
</evidence>
<organism evidence="6">
    <name type="scientific">freshwater metagenome</name>
    <dbReference type="NCBI Taxonomy" id="449393"/>
    <lineage>
        <taxon>unclassified sequences</taxon>
        <taxon>metagenomes</taxon>
        <taxon>ecological metagenomes</taxon>
    </lineage>
</organism>
<dbReference type="EMBL" id="CAEZSF010000243">
    <property type="protein sequence ID" value="CAB4554392.1"/>
    <property type="molecule type" value="Genomic_DNA"/>
</dbReference>
<name>A0A6J7FA98_9ZZZZ</name>
<dbReference type="EMBL" id="CAFBMG010000017">
    <property type="protein sequence ID" value="CAB4892366.1"/>
    <property type="molecule type" value="Genomic_DNA"/>
</dbReference>
<dbReference type="PANTHER" id="PTHR33392">
    <property type="entry name" value="POLYISOPRENYL-TEICHOIC ACID--PEPTIDOGLYCAN TEICHOIC ACID TRANSFERASE TAGU"/>
    <property type="match status" value="1"/>
</dbReference>
<keyword evidence="2" id="KW-0812">Transmembrane</keyword>
<dbReference type="InterPro" id="IPR004474">
    <property type="entry name" value="LytR_CpsA_psr"/>
</dbReference>
<evidence type="ECO:0000256" key="2">
    <source>
        <dbReference type="SAM" id="Phobius"/>
    </source>
</evidence>
<evidence type="ECO:0000313" key="4">
    <source>
        <dbReference type="EMBL" id="CAB4554392.1"/>
    </source>
</evidence>
<evidence type="ECO:0000313" key="5">
    <source>
        <dbReference type="EMBL" id="CAB4730205.1"/>
    </source>
</evidence>
<reference evidence="6" key="1">
    <citation type="submission" date="2020-05" db="EMBL/GenBank/DDBJ databases">
        <authorList>
            <person name="Chiriac C."/>
            <person name="Salcher M."/>
            <person name="Ghai R."/>
            <person name="Kavagutti S V."/>
        </authorList>
    </citation>
    <scope>NUCLEOTIDE SEQUENCE</scope>
</reference>
<feature type="region of interest" description="Disordered" evidence="1">
    <location>
        <begin position="445"/>
        <end position="499"/>
    </location>
</feature>
<dbReference type="Pfam" id="PF03816">
    <property type="entry name" value="LytR_cpsA_psr"/>
    <property type="match status" value="1"/>
</dbReference>
<dbReference type="NCBIfam" id="TIGR00350">
    <property type="entry name" value="lytR_cpsA_psr"/>
    <property type="match status" value="1"/>
</dbReference>
<dbReference type="InterPro" id="IPR050922">
    <property type="entry name" value="LytR/CpsA/Psr_CW_biosynth"/>
</dbReference>
<gene>
    <name evidence="4" type="ORF">UFOPK1358_01823</name>
    <name evidence="5" type="ORF">UFOPK2766_00262</name>
    <name evidence="6" type="ORF">UFOPK3519_00363</name>
</gene>
<dbReference type="PANTHER" id="PTHR33392:SF6">
    <property type="entry name" value="POLYISOPRENYL-TEICHOIC ACID--PEPTIDOGLYCAN TEICHOIC ACID TRANSFERASE TAGU"/>
    <property type="match status" value="1"/>
</dbReference>
<evidence type="ECO:0000256" key="1">
    <source>
        <dbReference type="SAM" id="MobiDB-lite"/>
    </source>
</evidence>
<protein>
    <submittedName>
        <fullName evidence="6">Unannotated protein</fullName>
    </submittedName>
</protein>
<dbReference type="AlphaFoldDB" id="A0A6J7FA98"/>
<dbReference type="EMBL" id="CAEZYU010000007">
    <property type="protein sequence ID" value="CAB4730205.1"/>
    <property type="molecule type" value="Genomic_DNA"/>
</dbReference>
<accession>A0A6J7FA98</accession>